<dbReference type="EMBL" id="ML736814">
    <property type="protein sequence ID" value="KAE8400561.1"/>
    <property type="molecule type" value="Genomic_DNA"/>
</dbReference>
<evidence type="ECO:0000313" key="2">
    <source>
        <dbReference type="Proteomes" id="UP000325579"/>
    </source>
</evidence>
<accession>A0A5N7D2C6</accession>
<keyword evidence="2" id="KW-1185">Reference proteome</keyword>
<protein>
    <submittedName>
        <fullName evidence="1">Uncharacterized protein</fullName>
    </submittedName>
</protein>
<organism evidence="1 2">
    <name type="scientific">Aspergillus pseudonomiae</name>
    <dbReference type="NCBI Taxonomy" id="1506151"/>
    <lineage>
        <taxon>Eukaryota</taxon>
        <taxon>Fungi</taxon>
        <taxon>Dikarya</taxon>
        <taxon>Ascomycota</taxon>
        <taxon>Pezizomycotina</taxon>
        <taxon>Eurotiomycetes</taxon>
        <taxon>Eurotiomycetidae</taxon>
        <taxon>Eurotiales</taxon>
        <taxon>Aspergillaceae</taxon>
        <taxon>Aspergillus</taxon>
        <taxon>Aspergillus subgen. Circumdati</taxon>
    </lineage>
</organism>
<dbReference type="RefSeq" id="XP_031937880.1">
    <property type="nucleotide sequence ID" value="XM_032082952.1"/>
</dbReference>
<reference evidence="1 2" key="1">
    <citation type="submission" date="2019-04" db="EMBL/GenBank/DDBJ databases">
        <authorList>
            <consortium name="DOE Joint Genome Institute"/>
            <person name="Mondo S."/>
            <person name="Kjaerbolling I."/>
            <person name="Vesth T."/>
            <person name="Frisvad J.C."/>
            <person name="Nybo J.L."/>
            <person name="Theobald S."/>
            <person name="Kildgaard S."/>
            <person name="Isbrandt T."/>
            <person name="Kuo A."/>
            <person name="Sato A."/>
            <person name="Lyhne E.K."/>
            <person name="Kogle M.E."/>
            <person name="Wiebenga A."/>
            <person name="Kun R.S."/>
            <person name="Lubbers R.J."/>
            <person name="Makela M.R."/>
            <person name="Barry K."/>
            <person name="Chovatia M."/>
            <person name="Clum A."/>
            <person name="Daum C."/>
            <person name="Haridas S."/>
            <person name="He G."/>
            <person name="LaButti K."/>
            <person name="Lipzen A."/>
            <person name="Riley R."/>
            <person name="Salamov A."/>
            <person name="Simmons B.A."/>
            <person name="Magnuson J.K."/>
            <person name="Henrissat B."/>
            <person name="Mortensen U.H."/>
            <person name="Larsen T.O."/>
            <person name="Devries R.P."/>
            <person name="Grigoriev I.V."/>
            <person name="Machida M."/>
            <person name="Baker S.E."/>
            <person name="Andersen M.R."/>
            <person name="Cantor M.N."/>
            <person name="Hua S.X."/>
        </authorList>
    </citation>
    <scope>NUCLEOTIDE SEQUENCE [LARGE SCALE GENOMIC DNA]</scope>
    <source>
        <strain evidence="1 2">CBS 119388</strain>
    </source>
</reference>
<dbReference type="GeneID" id="43667643"/>
<dbReference type="Proteomes" id="UP000325579">
    <property type="component" value="Unassembled WGS sequence"/>
</dbReference>
<proteinExistence type="predicted"/>
<evidence type="ECO:0000313" key="1">
    <source>
        <dbReference type="EMBL" id="KAE8400561.1"/>
    </source>
</evidence>
<sequence length="79" mass="9368">MSVRSCPKRGHSVMMCWGFWLPSPHPHLASWQTLMLVRYWFSPIRPVRSCMRTEEAALRSPFQYRRTCGPGARIRRFNT</sequence>
<gene>
    <name evidence="1" type="ORF">BDV37DRAFT_257461</name>
</gene>
<name>A0A5N7D2C6_9EURO</name>
<dbReference type="AlphaFoldDB" id="A0A5N7D2C6"/>